<reference evidence="3" key="1">
    <citation type="journal article" date="2020" name="Phytopathology">
        <title>Genome sequence of the chestnut blight fungus Cryphonectria parasitica EP155: A fundamental resource for an archetypical invasive plant pathogen.</title>
        <authorList>
            <person name="Crouch J.A."/>
            <person name="Dawe A."/>
            <person name="Aerts A."/>
            <person name="Barry K."/>
            <person name="Churchill A.C.L."/>
            <person name="Grimwood J."/>
            <person name="Hillman B."/>
            <person name="Milgroom M.G."/>
            <person name="Pangilinan J."/>
            <person name="Smith M."/>
            <person name="Salamov A."/>
            <person name="Schmutz J."/>
            <person name="Yadav J."/>
            <person name="Grigoriev I.V."/>
            <person name="Nuss D."/>
        </authorList>
    </citation>
    <scope>NUCLEOTIDE SEQUENCE</scope>
    <source>
        <strain evidence="3">EP155</strain>
    </source>
</reference>
<dbReference type="PROSITE" id="PS50837">
    <property type="entry name" value="NACHT"/>
    <property type="match status" value="1"/>
</dbReference>
<accession>A0A9P4YBK0</accession>
<dbReference type="OrthoDB" id="5086500at2759"/>
<evidence type="ECO:0000256" key="1">
    <source>
        <dbReference type="ARBA" id="ARBA00022737"/>
    </source>
</evidence>
<protein>
    <recommendedName>
        <fullName evidence="2">NACHT domain-containing protein</fullName>
    </recommendedName>
</protein>
<proteinExistence type="predicted"/>
<keyword evidence="1" id="KW-0677">Repeat</keyword>
<dbReference type="Proteomes" id="UP000803844">
    <property type="component" value="Unassembled WGS sequence"/>
</dbReference>
<evidence type="ECO:0000313" key="4">
    <source>
        <dbReference type="Proteomes" id="UP000803844"/>
    </source>
</evidence>
<gene>
    <name evidence="3" type="ORF">M406DRAFT_325806</name>
</gene>
<dbReference type="PANTHER" id="PTHR10039:SF5">
    <property type="entry name" value="NACHT DOMAIN-CONTAINING PROTEIN"/>
    <property type="match status" value="1"/>
</dbReference>
<comment type="caution">
    <text evidence="3">The sequence shown here is derived from an EMBL/GenBank/DDBJ whole genome shotgun (WGS) entry which is preliminary data.</text>
</comment>
<dbReference type="InterPro" id="IPR007111">
    <property type="entry name" value="NACHT_NTPase"/>
</dbReference>
<dbReference type="EMBL" id="MU032344">
    <property type="protein sequence ID" value="KAF3770356.1"/>
    <property type="molecule type" value="Genomic_DNA"/>
</dbReference>
<evidence type="ECO:0000313" key="3">
    <source>
        <dbReference type="EMBL" id="KAF3770356.1"/>
    </source>
</evidence>
<dbReference type="InterPro" id="IPR027417">
    <property type="entry name" value="P-loop_NTPase"/>
</dbReference>
<feature type="domain" description="NACHT" evidence="2">
    <location>
        <begin position="285"/>
        <end position="439"/>
    </location>
</feature>
<organism evidence="3 4">
    <name type="scientific">Cryphonectria parasitica (strain ATCC 38755 / EP155)</name>
    <dbReference type="NCBI Taxonomy" id="660469"/>
    <lineage>
        <taxon>Eukaryota</taxon>
        <taxon>Fungi</taxon>
        <taxon>Dikarya</taxon>
        <taxon>Ascomycota</taxon>
        <taxon>Pezizomycotina</taxon>
        <taxon>Sordariomycetes</taxon>
        <taxon>Sordariomycetidae</taxon>
        <taxon>Diaporthales</taxon>
        <taxon>Cryphonectriaceae</taxon>
        <taxon>Cryphonectria-Endothia species complex</taxon>
        <taxon>Cryphonectria</taxon>
    </lineage>
</organism>
<dbReference type="PANTHER" id="PTHR10039">
    <property type="entry name" value="AMELOGENIN"/>
    <property type="match status" value="1"/>
</dbReference>
<dbReference type="SUPFAM" id="SSF52540">
    <property type="entry name" value="P-loop containing nucleoside triphosphate hydrolases"/>
    <property type="match status" value="1"/>
</dbReference>
<keyword evidence="4" id="KW-1185">Reference proteome</keyword>
<dbReference type="AlphaFoldDB" id="A0A9P4YBK0"/>
<dbReference type="GeneID" id="63837154"/>
<sequence length="674" mass="76790">MTVIDFGHMLFEVSRRAYRAGTPDADAESTAHDLSRATKILETSISAGMQPITSEESELLRIANSCREAAKKLGEMYEKLAVPRSGQISWSGRATKAVLVGMKRQWQRHKFDELNNVLIGCQTAMQTRILVYLYQTNKAQEAMRLEEFSTLNRSLQNFIRAVSKAKFGMDDLLLRLNDLHALQLNTRDDLHTIQLETKSSIQQDRLLASLKFDGMNQRFNHDVRDAHHDTFKWLFGENIDSTTSSDVNSRDSTLSSWSIRQRDKMLRARQETFDDFGQWLKSDSSLYWISGKAGAGKSTLMKFICQHLSHSKPTADTVVLHYFFWFNAPTSTMQRSIAGMLSTLLYQLLQHDRALVPHLIHSMPEARLEDKDSPWDWTLDELERCLHTALRSRGVKRSVCLIIDGLDEVLEADGANALLRSIRQLEKLRTVRLCVSSRPEPVFNRDLGHSRHLRLEKLTAPDRHRFVMDALQPYASRFPRDSCTEGIEWFIAQLVGKSEGVFLWTRVATQSLVRGLNDGNSIETLKQRLDATPADLYGLFASMWKRLGEDEQFYRTGAANVFRLLLCDDEKNISARLLEGRSDNIDLMTLHLSLHREESARVIQEFERPDGTTCEMILSHCVGLVDIDSQPRTKIVDACIDLALERIARSFDSISRVLLVQHCSGGLVTSRKTV</sequence>
<name>A0A9P4YBK0_CRYP1</name>
<dbReference type="RefSeq" id="XP_040781317.1">
    <property type="nucleotide sequence ID" value="XM_040920025.1"/>
</dbReference>
<dbReference type="Gene3D" id="3.40.50.300">
    <property type="entry name" value="P-loop containing nucleotide triphosphate hydrolases"/>
    <property type="match status" value="1"/>
</dbReference>
<dbReference type="InterPro" id="IPR056884">
    <property type="entry name" value="NPHP3-like_N"/>
</dbReference>
<dbReference type="Pfam" id="PF24883">
    <property type="entry name" value="NPHP3_N"/>
    <property type="match status" value="1"/>
</dbReference>
<evidence type="ECO:0000259" key="2">
    <source>
        <dbReference type="PROSITE" id="PS50837"/>
    </source>
</evidence>